<dbReference type="Pfam" id="PF08695">
    <property type="entry name" value="Coa1"/>
    <property type="match status" value="1"/>
</dbReference>
<dbReference type="EMBL" id="LT598490">
    <property type="protein sequence ID" value="SCW02172.1"/>
    <property type="molecule type" value="Genomic_DNA"/>
</dbReference>
<accession>A0A1G4ME97</accession>
<proteinExistence type="predicted"/>
<keyword evidence="2" id="KW-1185">Reference proteome</keyword>
<dbReference type="AlphaFoldDB" id="A0A1G4ME97"/>
<gene>
    <name evidence="1" type="ORF">LAFE_0F00562G</name>
</gene>
<organism evidence="1 2">
    <name type="scientific">Lachancea fermentati</name>
    <name type="common">Zygosaccharomyces fermentati</name>
    <dbReference type="NCBI Taxonomy" id="4955"/>
    <lineage>
        <taxon>Eukaryota</taxon>
        <taxon>Fungi</taxon>
        <taxon>Dikarya</taxon>
        <taxon>Ascomycota</taxon>
        <taxon>Saccharomycotina</taxon>
        <taxon>Saccharomycetes</taxon>
        <taxon>Saccharomycetales</taxon>
        <taxon>Saccharomycetaceae</taxon>
        <taxon>Lachancea</taxon>
    </lineage>
</organism>
<evidence type="ECO:0000313" key="2">
    <source>
        <dbReference type="Proteomes" id="UP000190831"/>
    </source>
</evidence>
<dbReference type="InterPro" id="IPR014807">
    <property type="entry name" value="Coa1"/>
</dbReference>
<dbReference type="OrthoDB" id="2100652at2759"/>
<dbReference type="PANTHER" id="PTHR28523">
    <property type="entry name" value="CYTOCHROME C OXIDASE ASSEMBLY FACTOR 1"/>
    <property type="match status" value="1"/>
</dbReference>
<dbReference type="GO" id="GO:0005743">
    <property type="term" value="C:mitochondrial inner membrane"/>
    <property type="evidence" value="ECO:0007669"/>
    <property type="project" value="TreeGrafter"/>
</dbReference>
<dbReference type="PANTHER" id="PTHR28523:SF1">
    <property type="entry name" value="CYTOCHROME C OXIDASE ASSEMBLY FACTOR 1"/>
    <property type="match status" value="1"/>
</dbReference>
<dbReference type="InterPro" id="IPR042432">
    <property type="entry name" value="Coa1_fungi"/>
</dbReference>
<evidence type="ECO:0000313" key="1">
    <source>
        <dbReference type="EMBL" id="SCW02172.1"/>
    </source>
</evidence>
<name>A0A1G4ME97_LACFM</name>
<dbReference type="Proteomes" id="UP000190831">
    <property type="component" value="Chromosome F"/>
</dbReference>
<dbReference type="STRING" id="4955.A0A1G4ME97"/>
<dbReference type="GO" id="GO:0033617">
    <property type="term" value="P:mitochondrial respiratory chain complex IV assembly"/>
    <property type="evidence" value="ECO:0007669"/>
    <property type="project" value="InterPro"/>
</dbReference>
<dbReference type="OMA" id="EFLIHEW"/>
<reference evidence="2" key="1">
    <citation type="submission" date="2016-03" db="EMBL/GenBank/DDBJ databases">
        <authorList>
            <person name="Devillers H."/>
        </authorList>
    </citation>
    <scope>NUCLEOTIDE SEQUENCE [LARGE SCALE GENOMIC DNA]</scope>
</reference>
<protein>
    <submittedName>
        <fullName evidence="1">LAFE_0F00562g1_1</fullName>
    </submittedName>
</protein>
<sequence>MLKLLGSYSRQRIFHASRTSNFMLSTKRALVLKDKSRPMRIDRELPDPTKDKVKRRVQLGAFFIAMGVSLACIFNYEKTQSPIISNTLYHLRRSALTRDLLGDSIDFDGLVPWVYGELNQVSGDINIRFNIKGSKGVRGMVKLVADRENKNQEFLIHEWSVTVNDKKIDLLSEEGEPKTL</sequence>